<dbReference type="PANTHER" id="PTHR36001:SF2">
    <property type="entry name" value="CTAGE FAMILY PROTEIN-RELATED"/>
    <property type="match status" value="1"/>
</dbReference>
<gene>
    <name evidence="3" type="ORF">C3L33_00925</name>
</gene>
<proteinExistence type="predicted"/>
<evidence type="ECO:0000313" key="4">
    <source>
        <dbReference type="Proteomes" id="UP000428333"/>
    </source>
</evidence>
<dbReference type="InterPro" id="IPR053327">
    <property type="entry name" value="KIP"/>
</dbReference>
<feature type="signal peptide" evidence="2">
    <location>
        <begin position="1"/>
        <end position="22"/>
    </location>
</feature>
<dbReference type="Proteomes" id="UP000428333">
    <property type="component" value="Linkage Group LG01"/>
</dbReference>
<accession>A0A6A4M1L7</accession>
<comment type="caution">
    <text evidence="3">The sequence shown here is derived from an EMBL/GenBank/DDBJ whole genome shotgun (WGS) entry which is preliminary data.</text>
</comment>
<keyword evidence="2" id="KW-0732">Signal</keyword>
<organism evidence="3 4">
    <name type="scientific">Rhododendron williamsianum</name>
    <dbReference type="NCBI Taxonomy" id="262921"/>
    <lineage>
        <taxon>Eukaryota</taxon>
        <taxon>Viridiplantae</taxon>
        <taxon>Streptophyta</taxon>
        <taxon>Embryophyta</taxon>
        <taxon>Tracheophyta</taxon>
        <taxon>Spermatophyta</taxon>
        <taxon>Magnoliopsida</taxon>
        <taxon>eudicotyledons</taxon>
        <taxon>Gunneridae</taxon>
        <taxon>Pentapetalae</taxon>
        <taxon>asterids</taxon>
        <taxon>Ericales</taxon>
        <taxon>Ericaceae</taxon>
        <taxon>Ericoideae</taxon>
        <taxon>Rhodoreae</taxon>
        <taxon>Rhododendron</taxon>
    </lineage>
</organism>
<dbReference type="EMBL" id="QEFC01000046">
    <property type="protein sequence ID" value="KAE9467166.1"/>
    <property type="molecule type" value="Genomic_DNA"/>
</dbReference>
<feature type="coiled-coil region" evidence="1">
    <location>
        <begin position="53"/>
        <end position="80"/>
    </location>
</feature>
<feature type="non-terminal residue" evidence="3">
    <location>
        <position position="1"/>
    </location>
</feature>
<name>A0A6A4M1L7_9ERIC</name>
<keyword evidence="1" id="KW-0175">Coiled coil</keyword>
<dbReference type="OrthoDB" id="763901at2759"/>
<sequence>MFASVDIGNLILMLFLHSHVHSCLHCAGMDGLYYPPRLLGIFSSLKGKELCDAKDAEVNRKALENQIAELVSQTNIEEQDCQAELNACSGDLERKAFLMGAIMKESIELQDLAKYPY</sequence>
<reference evidence="3 4" key="1">
    <citation type="journal article" date="2019" name="Genome Biol. Evol.">
        <title>The Rhododendron genome and chromosomal organization provide insight into shared whole-genome duplications across the heath family (Ericaceae).</title>
        <authorList>
            <person name="Soza V.L."/>
            <person name="Lindsley D."/>
            <person name="Waalkes A."/>
            <person name="Ramage E."/>
            <person name="Patwardhan R.P."/>
            <person name="Burton J.N."/>
            <person name="Adey A."/>
            <person name="Kumar A."/>
            <person name="Qiu R."/>
            <person name="Shendure J."/>
            <person name="Hall B."/>
        </authorList>
    </citation>
    <scope>NUCLEOTIDE SEQUENCE [LARGE SCALE GENOMIC DNA]</scope>
    <source>
        <strain evidence="3">RSF 1966-606</strain>
    </source>
</reference>
<evidence type="ECO:0000313" key="3">
    <source>
        <dbReference type="EMBL" id="KAE9467166.1"/>
    </source>
</evidence>
<evidence type="ECO:0000256" key="1">
    <source>
        <dbReference type="SAM" id="Coils"/>
    </source>
</evidence>
<dbReference type="AlphaFoldDB" id="A0A6A4M1L7"/>
<evidence type="ECO:0000256" key="2">
    <source>
        <dbReference type="SAM" id="SignalP"/>
    </source>
</evidence>
<feature type="chain" id="PRO_5025472068" evidence="2">
    <location>
        <begin position="23"/>
        <end position="117"/>
    </location>
</feature>
<dbReference type="PANTHER" id="PTHR36001">
    <property type="entry name" value="CTAGE FAMILY PROTEIN-RELATED"/>
    <property type="match status" value="1"/>
</dbReference>
<protein>
    <submittedName>
        <fullName evidence="3">Uncharacterized protein</fullName>
    </submittedName>
</protein>
<keyword evidence="4" id="KW-1185">Reference proteome</keyword>